<keyword evidence="2" id="KW-0238">DNA-binding</keyword>
<keyword evidence="3" id="KW-0804">Transcription</keyword>
<proteinExistence type="predicted"/>
<gene>
    <name evidence="5" type="ORF">FH969_12435</name>
</gene>
<dbReference type="AlphaFoldDB" id="A0A5C5BBI2"/>
<evidence type="ECO:0000313" key="5">
    <source>
        <dbReference type="EMBL" id="TNU73236.1"/>
    </source>
</evidence>
<dbReference type="GO" id="GO:0003700">
    <property type="term" value="F:DNA-binding transcription factor activity"/>
    <property type="evidence" value="ECO:0007669"/>
    <property type="project" value="InterPro"/>
</dbReference>
<dbReference type="SMART" id="SM00342">
    <property type="entry name" value="HTH_ARAC"/>
    <property type="match status" value="1"/>
</dbReference>
<dbReference type="Gene3D" id="1.10.10.60">
    <property type="entry name" value="Homeodomain-like"/>
    <property type="match status" value="1"/>
</dbReference>
<reference evidence="5 6" key="1">
    <citation type="submission" date="2019-06" db="EMBL/GenBank/DDBJ databases">
        <title>Draft genome sequence of Miniimonas arenae KCTC 19750T isolated from sea sand.</title>
        <authorList>
            <person name="Park S.-J."/>
        </authorList>
    </citation>
    <scope>NUCLEOTIDE SEQUENCE [LARGE SCALE GENOMIC DNA]</scope>
    <source>
        <strain evidence="5 6">KCTC 19750</strain>
    </source>
</reference>
<evidence type="ECO:0000313" key="6">
    <source>
        <dbReference type="Proteomes" id="UP000313849"/>
    </source>
</evidence>
<evidence type="ECO:0000256" key="2">
    <source>
        <dbReference type="ARBA" id="ARBA00023125"/>
    </source>
</evidence>
<organism evidence="5 6">
    <name type="scientific">Miniimonas arenae</name>
    <dbReference type="NCBI Taxonomy" id="676201"/>
    <lineage>
        <taxon>Bacteria</taxon>
        <taxon>Bacillati</taxon>
        <taxon>Actinomycetota</taxon>
        <taxon>Actinomycetes</taxon>
        <taxon>Micrococcales</taxon>
        <taxon>Beutenbergiaceae</taxon>
        <taxon>Miniimonas</taxon>
    </lineage>
</organism>
<sequence length="339" mass="37610">MTCTQRSSARRSWCVSFRNLRRVSSLGMSHGASSGEIDSAASGVVRWPVRVETGHYAHPVAPEVYDCVKFLLAREGSGTITGDWGERRFRMGDLMLVGSGFAIGGAPDGTATTSTIFADKDYVMDQVYWRYADVLQDRTAAETVMQRAFGTGAIMIRLNGPLAATFAARIDEIERAQTMREFHRMQAAFAEVLHLLGQLLPWSPAPSLRTLTHGIAAMVARRTATRPVRSEVLQVRNAIQCDLAHRWLVAEMATTAHLSVRQLQRVFAESLGVSPITFLGLLRTKEMARMLRDTEMTVGEMSRAVGWRSRSHARSVFAMSTGMTPEGYRQMVRGRDHDA</sequence>
<dbReference type="OrthoDB" id="186135at2"/>
<keyword evidence="1" id="KW-0805">Transcription regulation</keyword>
<accession>A0A5C5BBI2</accession>
<evidence type="ECO:0000256" key="3">
    <source>
        <dbReference type="ARBA" id="ARBA00023163"/>
    </source>
</evidence>
<dbReference type="InterPro" id="IPR050204">
    <property type="entry name" value="AraC_XylS_family_regulators"/>
</dbReference>
<evidence type="ECO:0000256" key="1">
    <source>
        <dbReference type="ARBA" id="ARBA00023015"/>
    </source>
</evidence>
<dbReference type="PROSITE" id="PS01124">
    <property type="entry name" value="HTH_ARAC_FAMILY_2"/>
    <property type="match status" value="1"/>
</dbReference>
<name>A0A5C5BBI2_9MICO</name>
<dbReference type="EMBL" id="VENP01000056">
    <property type="protein sequence ID" value="TNU73236.1"/>
    <property type="molecule type" value="Genomic_DNA"/>
</dbReference>
<dbReference type="SUPFAM" id="SSF46689">
    <property type="entry name" value="Homeodomain-like"/>
    <property type="match status" value="1"/>
</dbReference>
<protein>
    <submittedName>
        <fullName evidence="5">Helix-turn-helix transcriptional regulator</fullName>
    </submittedName>
</protein>
<dbReference type="Proteomes" id="UP000313849">
    <property type="component" value="Unassembled WGS sequence"/>
</dbReference>
<dbReference type="InterPro" id="IPR009057">
    <property type="entry name" value="Homeodomain-like_sf"/>
</dbReference>
<dbReference type="PANTHER" id="PTHR46796:SF13">
    <property type="entry name" value="HTH-TYPE TRANSCRIPTIONAL ACTIVATOR RHAS"/>
    <property type="match status" value="1"/>
</dbReference>
<dbReference type="GO" id="GO:0043565">
    <property type="term" value="F:sequence-specific DNA binding"/>
    <property type="evidence" value="ECO:0007669"/>
    <property type="project" value="InterPro"/>
</dbReference>
<dbReference type="Pfam" id="PF12833">
    <property type="entry name" value="HTH_18"/>
    <property type="match status" value="1"/>
</dbReference>
<keyword evidence="6" id="KW-1185">Reference proteome</keyword>
<dbReference type="PANTHER" id="PTHR46796">
    <property type="entry name" value="HTH-TYPE TRANSCRIPTIONAL ACTIVATOR RHAS-RELATED"/>
    <property type="match status" value="1"/>
</dbReference>
<evidence type="ECO:0000259" key="4">
    <source>
        <dbReference type="PROSITE" id="PS01124"/>
    </source>
</evidence>
<feature type="domain" description="HTH araC/xylS-type" evidence="4">
    <location>
        <begin position="233"/>
        <end position="331"/>
    </location>
</feature>
<dbReference type="InterPro" id="IPR018060">
    <property type="entry name" value="HTH_AraC"/>
</dbReference>
<comment type="caution">
    <text evidence="5">The sequence shown here is derived from an EMBL/GenBank/DDBJ whole genome shotgun (WGS) entry which is preliminary data.</text>
</comment>